<organism evidence="1 2">
    <name type="scientific">Immundisolibacter cernigliae</name>
    <dbReference type="NCBI Taxonomy" id="1810504"/>
    <lineage>
        <taxon>Bacteria</taxon>
        <taxon>Pseudomonadati</taxon>
        <taxon>Pseudomonadota</taxon>
        <taxon>Gammaproteobacteria</taxon>
        <taxon>Immundisolibacterales</taxon>
        <taxon>Immundisolibacteraceae</taxon>
        <taxon>Immundisolibacter</taxon>
    </lineage>
</organism>
<dbReference type="PANTHER" id="PTHR43591:SF24">
    <property type="entry name" value="2-METHOXY-6-POLYPRENYL-1,4-BENZOQUINOL METHYLASE, MITOCHONDRIAL"/>
    <property type="match status" value="1"/>
</dbReference>
<name>A0A1B1YU13_9GAMM</name>
<dbReference type="GO" id="GO:0008168">
    <property type="term" value="F:methyltransferase activity"/>
    <property type="evidence" value="ECO:0007669"/>
    <property type="project" value="TreeGrafter"/>
</dbReference>
<proteinExistence type="predicted"/>
<sequence>MEKPAVPNAFDAVAPRYDLMCRLNPGYMGMLGDAARALAPLPQPRLLDLCCGSGLSTQALRRAHPGVPIVALDGSLGMLEQARRKPLAPIEFVHGDAQVPQDSLNGPFGGILMSYGLRNVADPDASLAQLRGLLAPGGLLAVHDYSLAGPGAERLWTFMCRAVVRPFCAAVSGAPQLFEYLERSVLDFDRRDALAARIRNAGFELLRVIPGRLWQRQIVHTFVARRPT</sequence>
<gene>
    <name evidence="1" type="ORF">PG2T_09205</name>
</gene>
<dbReference type="CDD" id="cd02440">
    <property type="entry name" value="AdoMet_MTases"/>
    <property type="match status" value="1"/>
</dbReference>
<dbReference type="SUPFAM" id="SSF53335">
    <property type="entry name" value="S-adenosyl-L-methionine-dependent methyltransferases"/>
    <property type="match status" value="1"/>
</dbReference>
<dbReference type="Pfam" id="PF01209">
    <property type="entry name" value="Ubie_methyltran"/>
    <property type="match status" value="1"/>
</dbReference>
<reference evidence="2" key="1">
    <citation type="submission" date="2016-03" db="EMBL/GenBank/DDBJ databases">
        <title>Complete genome sequence of Solimmundus cernigliae, representing a novel lineage of polycyclic aromatic hydrocarbon degraders within the Gammaproteobacteria.</title>
        <authorList>
            <person name="Singleton D.R."/>
            <person name="Dickey A.N."/>
            <person name="Scholl E.H."/>
            <person name="Wright F.A."/>
            <person name="Aitken M.D."/>
        </authorList>
    </citation>
    <scope>NUCLEOTIDE SEQUENCE [LARGE SCALE GENOMIC DNA]</scope>
    <source>
        <strain evidence="2">TR3.2</strain>
    </source>
</reference>
<evidence type="ECO:0008006" key="3">
    <source>
        <dbReference type="Google" id="ProtNLM"/>
    </source>
</evidence>
<evidence type="ECO:0000313" key="2">
    <source>
        <dbReference type="Proteomes" id="UP000092952"/>
    </source>
</evidence>
<dbReference type="Gene3D" id="3.40.50.150">
    <property type="entry name" value="Vaccinia Virus protein VP39"/>
    <property type="match status" value="1"/>
</dbReference>
<dbReference type="KEGG" id="gbi:PG2T_09205"/>
<dbReference type="OrthoDB" id="9795085at2"/>
<dbReference type="STRING" id="1810504.PG2T_09205"/>
<protein>
    <recommendedName>
        <fullName evidence="3">Ubiquinone biosynthesis methyltransferase UbiE</fullName>
    </recommendedName>
</protein>
<dbReference type="EMBL" id="CP014671">
    <property type="protein sequence ID" value="ANX04334.1"/>
    <property type="molecule type" value="Genomic_DNA"/>
</dbReference>
<dbReference type="AlphaFoldDB" id="A0A1B1YU13"/>
<dbReference type="InterPro" id="IPR029063">
    <property type="entry name" value="SAM-dependent_MTases_sf"/>
</dbReference>
<dbReference type="InParanoid" id="A0A1B1YU13"/>
<accession>A0A1B1YU13</accession>
<dbReference type="Proteomes" id="UP000092952">
    <property type="component" value="Chromosome"/>
</dbReference>
<evidence type="ECO:0000313" key="1">
    <source>
        <dbReference type="EMBL" id="ANX04334.1"/>
    </source>
</evidence>
<dbReference type="RefSeq" id="WP_068804433.1">
    <property type="nucleotide sequence ID" value="NZ_CP014671.1"/>
</dbReference>
<dbReference type="PANTHER" id="PTHR43591">
    <property type="entry name" value="METHYLTRANSFERASE"/>
    <property type="match status" value="1"/>
</dbReference>
<keyword evidence="2" id="KW-1185">Reference proteome</keyword>